<evidence type="ECO:0000259" key="9">
    <source>
        <dbReference type="PROSITE" id="PS50112"/>
    </source>
</evidence>
<evidence type="ECO:0000256" key="5">
    <source>
        <dbReference type="ARBA" id="ARBA00022777"/>
    </source>
</evidence>
<dbReference type="InterPro" id="IPR001610">
    <property type="entry name" value="PAC"/>
</dbReference>
<evidence type="ECO:0000256" key="3">
    <source>
        <dbReference type="ARBA" id="ARBA00022553"/>
    </source>
</evidence>
<dbReference type="OrthoDB" id="9813151at2"/>
<evidence type="ECO:0000256" key="1">
    <source>
        <dbReference type="ARBA" id="ARBA00000085"/>
    </source>
</evidence>
<dbReference type="RefSeq" id="WP_136834606.1">
    <property type="nucleotide sequence ID" value="NZ_SWBQ01000001.1"/>
</dbReference>
<feature type="domain" description="PAC" evidence="10">
    <location>
        <begin position="114"/>
        <end position="166"/>
    </location>
</feature>
<dbReference type="Gene3D" id="1.10.287.130">
    <property type="match status" value="1"/>
</dbReference>
<keyword evidence="6" id="KW-0902">Two-component regulatory system</keyword>
<dbReference type="EC" id="2.7.13.3" evidence="2"/>
<dbReference type="Pfam" id="PF00512">
    <property type="entry name" value="HisKA"/>
    <property type="match status" value="1"/>
</dbReference>
<dbReference type="SUPFAM" id="SSF47384">
    <property type="entry name" value="Homodimeric domain of signal transducing histidine kinase"/>
    <property type="match status" value="1"/>
</dbReference>
<dbReference type="SMART" id="SM00388">
    <property type="entry name" value="HisKA"/>
    <property type="match status" value="1"/>
</dbReference>
<organism evidence="11 12">
    <name type="scientific">Pedobacter frigoris</name>
    <dbReference type="NCBI Taxonomy" id="2571272"/>
    <lineage>
        <taxon>Bacteria</taxon>
        <taxon>Pseudomonadati</taxon>
        <taxon>Bacteroidota</taxon>
        <taxon>Sphingobacteriia</taxon>
        <taxon>Sphingobacteriales</taxon>
        <taxon>Sphingobacteriaceae</taxon>
        <taxon>Pedobacter</taxon>
    </lineage>
</organism>
<dbReference type="InterPro" id="IPR036097">
    <property type="entry name" value="HisK_dim/P_sf"/>
</dbReference>
<evidence type="ECO:0000256" key="2">
    <source>
        <dbReference type="ARBA" id="ARBA00012438"/>
    </source>
</evidence>
<dbReference type="InterPro" id="IPR000014">
    <property type="entry name" value="PAS"/>
</dbReference>
<feature type="domain" description="Histidine kinase" evidence="8">
    <location>
        <begin position="292"/>
        <end position="507"/>
    </location>
</feature>
<reference evidence="11 12" key="1">
    <citation type="submission" date="2019-04" db="EMBL/GenBank/DDBJ databases">
        <title>Pedobacter sp. RP-3-15 sp. nov., isolated from Arctic soil.</title>
        <authorList>
            <person name="Dahal R.H."/>
            <person name="Kim D.-U."/>
        </authorList>
    </citation>
    <scope>NUCLEOTIDE SEQUENCE [LARGE SCALE GENOMIC DNA]</scope>
    <source>
        <strain evidence="11 12">RP-3-15</strain>
    </source>
</reference>
<accession>A0A4U1CNZ8</accession>
<dbReference type="AlphaFoldDB" id="A0A4U1CNZ8"/>
<dbReference type="GO" id="GO:0005886">
    <property type="term" value="C:plasma membrane"/>
    <property type="evidence" value="ECO:0007669"/>
    <property type="project" value="TreeGrafter"/>
</dbReference>
<dbReference type="FunFam" id="1.10.287.130:FF:000001">
    <property type="entry name" value="Two-component sensor histidine kinase"/>
    <property type="match status" value="1"/>
</dbReference>
<evidence type="ECO:0000259" key="8">
    <source>
        <dbReference type="PROSITE" id="PS50109"/>
    </source>
</evidence>
<sequence>MKNFKTLNEKINSHVLKEVELNDDIRQKELLIAVMQLAEERAATLTAIIESSEDAIISKNLEGIVTSWNSSAERIFGFSSEEMVGQSILKLIPQDRLEEEPHILGRLRAGERVEHFETKRVTKYGELIDVSLTISPVKNQAGEIIGVSKIARNITPLKRAEEKSAMLAAIIESTDDAIISKDLNSIITSWNISAERIFGYTEQEMIGESILKLIPPDRLQEEPMILGQLKSGQRVDHFETQRMTKQGKLIDVSLTISPVKDKAGNLIGLSKIARDITYKKLEEQRKNDFIAIVSHELKTPLTSMRSYIQLALAKVREKQDSFCENVLARAEVQTRKMYLMINDFLNLSRLEEGKMSLNLSRFNLTELIDEIVGDARILAPAHVIAYQNCDEVMIDADREKIGQVINNLLSNAVKYSSSGTTINVGCEISAERVLVSVADQGFGISSEDQKRLFNRFYRVSNDQIKNVSGFGIGLYLVSEILRLHGGKVKVESEQGKGSVFSFALKTA</sequence>
<keyword evidence="5" id="KW-0418">Kinase</keyword>
<name>A0A4U1CNZ8_9SPHI</name>
<dbReference type="PROSITE" id="PS50113">
    <property type="entry name" value="PAC"/>
    <property type="match status" value="2"/>
</dbReference>
<dbReference type="InterPro" id="IPR035965">
    <property type="entry name" value="PAS-like_dom_sf"/>
</dbReference>
<dbReference type="Gene3D" id="3.30.565.10">
    <property type="entry name" value="Histidine kinase-like ATPase, C-terminal domain"/>
    <property type="match status" value="1"/>
</dbReference>
<dbReference type="Pfam" id="PF00989">
    <property type="entry name" value="PAS"/>
    <property type="match status" value="2"/>
</dbReference>
<comment type="catalytic activity">
    <reaction evidence="1">
        <text>ATP + protein L-histidine = ADP + protein N-phospho-L-histidine.</text>
        <dbReference type="EC" id="2.7.13.3"/>
    </reaction>
</comment>
<evidence type="ECO:0000256" key="6">
    <source>
        <dbReference type="ARBA" id="ARBA00023012"/>
    </source>
</evidence>
<keyword evidence="3" id="KW-0597">Phosphoprotein</keyword>
<feature type="domain" description="PAC" evidence="10">
    <location>
        <begin position="236"/>
        <end position="288"/>
    </location>
</feature>
<dbReference type="InterPro" id="IPR004358">
    <property type="entry name" value="Sig_transdc_His_kin-like_C"/>
</dbReference>
<gene>
    <name evidence="11" type="ORF">FA047_03625</name>
</gene>
<evidence type="ECO:0000313" key="12">
    <source>
        <dbReference type="Proteomes" id="UP000307244"/>
    </source>
</evidence>
<proteinExistence type="predicted"/>
<dbReference type="Proteomes" id="UP000307244">
    <property type="component" value="Unassembled WGS sequence"/>
</dbReference>
<dbReference type="PRINTS" id="PR00344">
    <property type="entry name" value="BCTRLSENSOR"/>
</dbReference>
<dbReference type="GO" id="GO:0004721">
    <property type="term" value="F:phosphoprotein phosphatase activity"/>
    <property type="evidence" value="ECO:0007669"/>
    <property type="project" value="TreeGrafter"/>
</dbReference>
<dbReference type="InterPro" id="IPR050351">
    <property type="entry name" value="BphY/WalK/GraS-like"/>
</dbReference>
<dbReference type="CDD" id="cd00130">
    <property type="entry name" value="PAS"/>
    <property type="match status" value="2"/>
</dbReference>
<keyword evidence="7" id="KW-0472">Membrane</keyword>
<dbReference type="SMART" id="SM00387">
    <property type="entry name" value="HATPase_c"/>
    <property type="match status" value="1"/>
</dbReference>
<evidence type="ECO:0000256" key="4">
    <source>
        <dbReference type="ARBA" id="ARBA00022679"/>
    </source>
</evidence>
<dbReference type="GO" id="GO:0000155">
    <property type="term" value="F:phosphorelay sensor kinase activity"/>
    <property type="evidence" value="ECO:0007669"/>
    <property type="project" value="InterPro"/>
</dbReference>
<keyword evidence="12" id="KW-1185">Reference proteome</keyword>
<comment type="caution">
    <text evidence="11">The sequence shown here is derived from an EMBL/GenBank/DDBJ whole genome shotgun (WGS) entry which is preliminary data.</text>
</comment>
<dbReference type="PANTHER" id="PTHR45453:SF1">
    <property type="entry name" value="PHOSPHATE REGULON SENSOR PROTEIN PHOR"/>
    <property type="match status" value="1"/>
</dbReference>
<dbReference type="Pfam" id="PF02518">
    <property type="entry name" value="HATPase_c"/>
    <property type="match status" value="1"/>
</dbReference>
<dbReference type="InterPro" id="IPR005467">
    <property type="entry name" value="His_kinase_dom"/>
</dbReference>
<dbReference type="FunFam" id="3.30.565.10:FF:000006">
    <property type="entry name" value="Sensor histidine kinase WalK"/>
    <property type="match status" value="1"/>
</dbReference>
<dbReference type="SMART" id="SM00091">
    <property type="entry name" value="PAS"/>
    <property type="match status" value="2"/>
</dbReference>
<feature type="domain" description="PAS" evidence="9">
    <location>
        <begin position="41"/>
        <end position="111"/>
    </location>
</feature>
<dbReference type="PROSITE" id="PS50112">
    <property type="entry name" value="PAS"/>
    <property type="match status" value="2"/>
</dbReference>
<dbReference type="SMART" id="SM00086">
    <property type="entry name" value="PAC"/>
    <property type="match status" value="2"/>
</dbReference>
<dbReference type="InterPro" id="IPR003661">
    <property type="entry name" value="HisK_dim/P_dom"/>
</dbReference>
<dbReference type="Gene3D" id="3.30.450.20">
    <property type="entry name" value="PAS domain"/>
    <property type="match status" value="2"/>
</dbReference>
<dbReference type="CDD" id="cd00082">
    <property type="entry name" value="HisKA"/>
    <property type="match status" value="1"/>
</dbReference>
<evidence type="ECO:0000313" key="11">
    <source>
        <dbReference type="EMBL" id="TKC09193.1"/>
    </source>
</evidence>
<evidence type="ECO:0000259" key="10">
    <source>
        <dbReference type="PROSITE" id="PS50113"/>
    </source>
</evidence>
<dbReference type="SUPFAM" id="SSF55874">
    <property type="entry name" value="ATPase domain of HSP90 chaperone/DNA topoisomerase II/histidine kinase"/>
    <property type="match status" value="1"/>
</dbReference>
<dbReference type="PANTHER" id="PTHR45453">
    <property type="entry name" value="PHOSPHATE REGULON SENSOR PROTEIN PHOR"/>
    <property type="match status" value="1"/>
</dbReference>
<dbReference type="InterPro" id="IPR000700">
    <property type="entry name" value="PAS-assoc_C"/>
</dbReference>
<dbReference type="GO" id="GO:0016036">
    <property type="term" value="P:cellular response to phosphate starvation"/>
    <property type="evidence" value="ECO:0007669"/>
    <property type="project" value="TreeGrafter"/>
</dbReference>
<dbReference type="NCBIfam" id="TIGR00229">
    <property type="entry name" value="sensory_box"/>
    <property type="match status" value="2"/>
</dbReference>
<feature type="domain" description="PAS" evidence="9">
    <location>
        <begin position="163"/>
        <end position="217"/>
    </location>
</feature>
<protein>
    <recommendedName>
        <fullName evidence="2">histidine kinase</fullName>
        <ecNumber evidence="2">2.7.13.3</ecNumber>
    </recommendedName>
</protein>
<dbReference type="InterPro" id="IPR036890">
    <property type="entry name" value="HATPase_C_sf"/>
</dbReference>
<dbReference type="InterPro" id="IPR003594">
    <property type="entry name" value="HATPase_dom"/>
</dbReference>
<dbReference type="GO" id="GO:0006355">
    <property type="term" value="P:regulation of DNA-templated transcription"/>
    <property type="evidence" value="ECO:0007669"/>
    <property type="project" value="InterPro"/>
</dbReference>
<keyword evidence="4" id="KW-0808">Transferase</keyword>
<dbReference type="InterPro" id="IPR013767">
    <property type="entry name" value="PAS_fold"/>
</dbReference>
<dbReference type="SUPFAM" id="SSF55785">
    <property type="entry name" value="PYP-like sensor domain (PAS domain)"/>
    <property type="match status" value="2"/>
</dbReference>
<dbReference type="PROSITE" id="PS50109">
    <property type="entry name" value="HIS_KIN"/>
    <property type="match status" value="1"/>
</dbReference>
<dbReference type="EMBL" id="SWBQ01000001">
    <property type="protein sequence ID" value="TKC09193.1"/>
    <property type="molecule type" value="Genomic_DNA"/>
</dbReference>
<evidence type="ECO:0000256" key="7">
    <source>
        <dbReference type="ARBA" id="ARBA00023136"/>
    </source>
</evidence>